<comment type="caution">
    <text evidence="1">The sequence shown here is derived from an EMBL/GenBank/DDBJ whole genome shotgun (WGS) entry which is preliminary data.</text>
</comment>
<organism evidence="1 2">
    <name type="scientific">Acidithiobacillus concretivorus</name>
    <dbReference type="NCBI Taxonomy" id="3063952"/>
    <lineage>
        <taxon>Bacteria</taxon>
        <taxon>Pseudomonadati</taxon>
        <taxon>Pseudomonadota</taxon>
        <taxon>Acidithiobacillia</taxon>
        <taxon>Acidithiobacillales</taxon>
        <taxon>Acidithiobacillaceae</taxon>
        <taxon>Acidithiobacillus</taxon>
    </lineage>
</organism>
<accession>A0ABS5ZT56</accession>
<gene>
    <name evidence="1" type="ORF">HJG40_14000</name>
</gene>
<protein>
    <submittedName>
        <fullName evidence="1">Uncharacterized protein</fullName>
    </submittedName>
</protein>
<sequence>MQPEVENSTTELYTVKDYTKRRPAFTQGGLRHLFFHQGPELEQSGAIVRFGARILIDDTAFLAWLKAGNARHIGSNRGAA</sequence>
<name>A0ABS5ZT56_9PROT</name>
<evidence type="ECO:0000313" key="1">
    <source>
        <dbReference type="EMBL" id="MBU2739867.1"/>
    </source>
</evidence>
<keyword evidence="2" id="KW-1185">Reference proteome</keyword>
<dbReference type="EMBL" id="JABELD010000143">
    <property type="protein sequence ID" value="MBU2739867.1"/>
    <property type="molecule type" value="Genomic_DNA"/>
</dbReference>
<dbReference type="Proteomes" id="UP001197028">
    <property type="component" value="Unassembled WGS sequence"/>
</dbReference>
<reference evidence="1 2" key="1">
    <citation type="journal article" date="2021" name="ISME J.">
        <title>Genomic evolution of the class Acidithiobacillia: deep-branching Proteobacteria living in extreme acidic conditions.</title>
        <authorList>
            <person name="Moya-Beltran A."/>
            <person name="Beard S."/>
            <person name="Rojas-Villalobos C."/>
            <person name="Issotta F."/>
            <person name="Gallardo Y."/>
            <person name="Ulloa R."/>
            <person name="Giaveno A."/>
            <person name="Degli Esposti M."/>
            <person name="Johnson D.B."/>
            <person name="Quatrini R."/>
        </authorList>
    </citation>
    <scope>NUCLEOTIDE SEQUENCE [LARGE SCALE GENOMIC DNA]</scope>
    <source>
        <strain evidence="1 2">ATCC 19703</strain>
    </source>
</reference>
<dbReference type="RefSeq" id="WP_215864743.1">
    <property type="nucleotide sequence ID" value="NZ_JABELD010000143.1"/>
</dbReference>
<proteinExistence type="predicted"/>
<evidence type="ECO:0000313" key="2">
    <source>
        <dbReference type="Proteomes" id="UP001197028"/>
    </source>
</evidence>